<comment type="function">
    <text evidence="5">Modulates RecA activity.</text>
</comment>
<dbReference type="InterPro" id="IPR053924">
    <property type="entry name" value="RecX_HTH_2nd"/>
</dbReference>
<feature type="domain" description="RecX third three-helical" evidence="7">
    <location>
        <begin position="155"/>
        <end position="197"/>
    </location>
</feature>
<dbReference type="OrthoDB" id="5421057at2"/>
<comment type="similarity">
    <text evidence="2 5">Belongs to the RecX family.</text>
</comment>
<keyword evidence="4 5" id="KW-0963">Cytoplasm</keyword>
<dbReference type="AlphaFoldDB" id="A0A540VLH3"/>
<dbReference type="PANTHER" id="PTHR33602">
    <property type="entry name" value="REGULATORY PROTEIN RECX FAMILY PROTEIN"/>
    <property type="match status" value="1"/>
</dbReference>
<dbReference type="InterPro" id="IPR003783">
    <property type="entry name" value="Regulatory_RecX"/>
</dbReference>
<accession>A0A540VLH3</accession>
<dbReference type="Proteomes" id="UP000317371">
    <property type="component" value="Unassembled WGS sequence"/>
</dbReference>
<dbReference type="Pfam" id="PF21982">
    <property type="entry name" value="RecX_HTH1"/>
    <property type="match status" value="1"/>
</dbReference>
<evidence type="ECO:0000256" key="2">
    <source>
        <dbReference type="ARBA" id="ARBA00009695"/>
    </source>
</evidence>
<evidence type="ECO:0000313" key="10">
    <source>
        <dbReference type="Proteomes" id="UP000317371"/>
    </source>
</evidence>
<comment type="caution">
    <text evidence="9">The sequence shown here is derived from an EMBL/GenBank/DDBJ whole genome shotgun (WGS) entry which is preliminary data.</text>
</comment>
<evidence type="ECO:0000259" key="8">
    <source>
        <dbReference type="Pfam" id="PF21982"/>
    </source>
</evidence>
<dbReference type="EMBL" id="VIGC01000002">
    <property type="protein sequence ID" value="TQE97610.1"/>
    <property type="molecule type" value="Genomic_DNA"/>
</dbReference>
<dbReference type="Pfam" id="PF21981">
    <property type="entry name" value="RecX_HTH3"/>
    <property type="match status" value="1"/>
</dbReference>
<comment type="subcellular location">
    <subcellularLocation>
        <location evidence="1 5">Cytoplasm</location>
    </subcellularLocation>
</comment>
<dbReference type="GO" id="GO:0005737">
    <property type="term" value="C:cytoplasm"/>
    <property type="evidence" value="ECO:0007669"/>
    <property type="project" value="UniProtKB-SubCell"/>
</dbReference>
<dbReference type="HAMAP" id="MF_01114">
    <property type="entry name" value="RecX"/>
    <property type="match status" value="1"/>
</dbReference>
<dbReference type="InterPro" id="IPR036388">
    <property type="entry name" value="WH-like_DNA-bd_sf"/>
</dbReference>
<dbReference type="RefSeq" id="WP_141608337.1">
    <property type="nucleotide sequence ID" value="NZ_VIGC02000002.1"/>
</dbReference>
<keyword evidence="10" id="KW-1185">Reference proteome</keyword>
<gene>
    <name evidence="5" type="primary">recX</name>
    <name evidence="9" type="ORF">FKZ61_01690</name>
</gene>
<sequence length="210" mass="24524">MAPTITALRVQKRNRERVNVYLDGEYAFAVNILTAARLKRGQELTEEEVARLRQEGERDLAYQRAVRFLGYRPRSRQELIRYLREKGYEADVIESTVARLEAQGFLDDQAFARFWVENRGRFRPRSARALRQELREKGIEPAIIEQVLAGLDGEALAWAAVTQRLARWKGLPWEAFEKKVMGYLARRGFDYQVARTVCQRAWETVQDEES</sequence>
<feature type="domain" description="RecX first three-helical" evidence="8">
    <location>
        <begin position="61"/>
        <end position="100"/>
    </location>
</feature>
<dbReference type="GO" id="GO:0006282">
    <property type="term" value="P:regulation of DNA repair"/>
    <property type="evidence" value="ECO:0007669"/>
    <property type="project" value="UniProtKB-UniRule"/>
</dbReference>
<evidence type="ECO:0000256" key="3">
    <source>
        <dbReference type="ARBA" id="ARBA00018111"/>
    </source>
</evidence>
<dbReference type="InterPro" id="IPR053926">
    <property type="entry name" value="RecX_HTH_1st"/>
</dbReference>
<reference evidence="9 10" key="1">
    <citation type="submission" date="2019-06" db="EMBL/GenBank/DDBJ databases">
        <title>Genome sequence of Litorilinea aerophila BAA-2444.</title>
        <authorList>
            <person name="Maclea K.S."/>
            <person name="Maurais E.G."/>
            <person name="Iannazzi L.C."/>
        </authorList>
    </citation>
    <scope>NUCLEOTIDE SEQUENCE [LARGE SCALE GENOMIC DNA]</scope>
    <source>
        <strain evidence="9 10">ATCC BAA-2444</strain>
    </source>
</reference>
<evidence type="ECO:0000256" key="4">
    <source>
        <dbReference type="ARBA" id="ARBA00022490"/>
    </source>
</evidence>
<name>A0A540VLH3_9CHLR</name>
<evidence type="ECO:0000313" key="9">
    <source>
        <dbReference type="EMBL" id="TQE97610.1"/>
    </source>
</evidence>
<evidence type="ECO:0000259" key="6">
    <source>
        <dbReference type="Pfam" id="PF02631"/>
    </source>
</evidence>
<evidence type="ECO:0000256" key="1">
    <source>
        <dbReference type="ARBA" id="ARBA00004496"/>
    </source>
</evidence>
<organism evidence="9 10">
    <name type="scientific">Litorilinea aerophila</name>
    <dbReference type="NCBI Taxonomy" id="1204385"/>
    <lineage>
        <taxon>Bacteria</taxon>
        <taxon>Bacillati</taxon>
        <taxon>Chloroflexota</taxon>
        <taxon>Caldilineae</taxon>
        <taxon>Caldilineales</taxon>
        <taxon>Caldilineaceae</taxon>
        <taxon>Litorilinea</taxon>
    </lineage>
</organism>
<dbReference type="FunCoup" id="A0A540VLH3">
    <property type="interactions" value="4"/>
</dbReference>
<evidence type="ECO:0000256" key="5">
    <source>
        <dbReference type="HAMAP-Rule" id="MF_01114"/>
    </source>
</evidence>
<feature type="domain" description="RecX second three-helical" evidence="6">
    <location>
        <begin position="107"/>
        <end position="148"/>
    </location>
</feature>
<protein>
    <recommendedName>
        <fullName evidence="3 5">Regulatory protein RecX</fullName>
    </recommendedName>
</protein>
<proteinExistence type="inferred from homology"/>
<dbReference type="Pfam" id="PF02631">
    <property type="entry name" value="RecX_HTH2"/>
    <property type="match status" value="1"/>
</dbReference>
<dbReference type="Gene3D" id="1.10.10.10">
    <property type="entry name" value="Winged helix-like DNA-binding domain superfamily/Winged helix DNA-binding domain"/>
    <property type="match status" value="3"/>
</dbReference>
<dbReference type="PANTHER" id="PTHR33602:SF1">
    <property type="entry name" value="REGULATORY PROTEIN RECX FAMILY PROTEIN"/>
    <property type="match status" value="1"/>
</dbReference>
<dbReference type="InParanoid" id="A0A540VLH3"/>
<dbReference type="InterPro" id="IPR053925">
    <property type="entry name" value="RecX_HTH_3rd"/>
</dbReference>
<evidence type="ECO:0000259" key="7">
    <source>
        <dbReference type="Pfam" id="PF21981"/>
    </source>
</evidence>